<dbReference type="EMBL" id="JAVHJL010000004">
    <property type="protein sequence ID" value="KAK6505720.1"/>
    <property type="molecule type" value="Genomic_DNA"/>
</dbReference>
<organism evidence="1 2">
    <name type="scientific">Arthrobotrys musiformis</name>
    <dbReference type="NCBI Taxonomy" id="47236"/>
    <lineage>
        <taxon>Eukaryota</taxon>
        <taxon>Fungi</taxon>
        <taxon>Dikarya</taxon>
        <taxon>Ascomycota</taxon>
        <taxon>Pezizomycotina</taxon>
        <taxon>Orbiliomycetes</taxon>
        <taxon>Orbiliales</taxon>
        <taxon>Orbiliaceae</taxon>
        <taxon>Arthrobotrys</taxon>
    </lineage>
</organism>
<sequence>MTLRLLSLPNEILSEIIRHLIPDFDTGGEFKSHKDWRSSPHHNDLSNLILTCKHISAIAKPLLYTTVVVDYHTNMTHLLRTLIENPEIRGLIRTLSIQCPLTFCDELVDPYSPRETFLDDNPELKRKLNMKWDTDKMDEFAAKIFSSAGLDADEFKAFTEDEVESLNDNTYWMAVPSWSERVGYENALIQGIALALISLCTRLERLCLWTYYDTGNTFDFEHGVDVILESEALKDNVLVGLKRLEIWNDGGSGEDDHFRKLFEFPAVKGLIEEGDHLETDDMEFWVART</sequence>
<comment type="caution">
    <text evidence="1">The sequence shown here is derived from an EMBL/GenBank/DDBJ whole genome shotgun (WGS) entry which is preliminary data.</text>
</comment>
<name>A0AAV9WDA3_9PEZI</name>
<proteinExistence type="predicted"/>
<accession>A0AAV9WDA3</accession>
<gene>
    <name evidence="1" type="ORF">TWF481_007612</name>
</gene>
<evidence type="ECO:0000313" key="2">
    <source>
        <dbReference type="Proteomes" id="UP001370758"/>
    </source>
</evidence>
<dbReference type="AlphaFoldDB" id="A0AAV9WDA3"/>
<dbReference type="Proteomes" id="UP001370758">
    <property type="component" value="Unassembled WGS sequence"/>
</dbReference>
<protein>
    <recommendedName>
        <fullName evidence="3">F-box domain-containing protein</fullName>
    </recommendedName>
</protein>
<keyword evidence="2" id="KW-1185">Reference proteome</keyword>
<reference evidence="1 2" key="1">
    <citation type="submission" date="2023-08" db="EMBL/GenBank/DDBJ databases">
        <authorList>
            <person name="Palmer J.M."/>
        </authorList>
    </citation>
    <scope>NUCLEOTIDE SEQUENCE [LARGE SCALE GENOMIC DNA]</scope>
    <source>
        <strain evidence="1 2">TWF481</strain>
    </source>
</reference>
<evidence type="ECO:0000313" key="1">
    <source>
        <dbReference type="EMBL" id="KAK6505720.1"/>
    </source>
</evidence>
<evidence type="ECO:0008006" key="3">
    <source>
        <dbReference type="Google" id="ProtNLM"/>
    </source>
</evidence>